<protein>
    <submittedName>
        <fullName evidence="1">Uncharacterized protein</fullName>
    </submittedName>
</protein>
<dbReference type="Proteomes" id="UP000290289">
    <property type="component" value="Chromosome 7"/>
</dbReference>
<dbReference type="AlphaFoldDB" id="A0A498JG15"/>
<evidence type="ECO:0000313" key="1">
    <source>
        <dbReference type="EMBL" id="RXH94076.1"/>
    </source>
</evidence>
<reference evidence="1 2" key="1">
    <citation type="submission" date="2018-10" db="EMBL/GenBank/DDBJ databases">
        <title>A high-quality apple genome assembly.</title>
        <authorList>
            <person name="Hu J."/>
        </authorList>
    </citation>
    <scope>NUCLEOTIDE SEQUENCE [LARGE SCALE GENOMIC DNA]</scope>
    <source>
        <strain evidence="2">cv. HFTH1</strain>
        <tissue evidence="1">Young leaf</tissue>
    </source>
</reference>
<evidence type="ECO:0000313" key="2">
    <source>
        <dbReference type="Proteomes" id="UP000290289"/>
    </source>
</evidence>
<keyword evidence="2" id="KW-1185">Reference proteome</keyword>
<sequence>MDRVEERQHPDAMVDEPGKLFAEVNLNTGEANILETEGELLADARGDLGVLEGLGAREAVEIGWVEDDKLLLG</sequence>
<accession>A0A498JG15</accession>
<gene>
    <name evidence="1" type="ORF">DVH24_016143</name>
</gene>
<organism evidence="1 2">
    <name type="scientific">Malus domestica</name>
    <name type="common">Apple</name>
    <name type="synonym">Pyrus malus</name>
    <dbReference type="NCBI Taxonomy" id="3750"/>
    <lineage>
        <taxon>Eukaryota</taxon>
        <taxon>Viridiplantae</taxon>
        <taxon>Streptophyta</taxon>
        <taxon>Embryophyta</taxon>
        <taxon>Tracheophyta</taxon>
        <taxon>Spermatophyta</taxon>
        <taxon>Magnoliopsida</taxon>
        <taxon>eudicotyledons</taxon>
        <taxon>Gunneridae</taxon>
        <taxon>Pentapetalae</taxon>
        <taxon>rosids</taxon>
        <taxon>fabids</taxon>
        <taxon>Rosales</taxon>
        <taxon>Rosaceae</taxon>
        <taxon>Amygdaloideae</taxon>
        <taxon>Maleae</taxon>
        <taxon>Malus</taxon>
    </lineage>
</organism>
<comment type="caution">
    <text evidence="1">The sequence shown here is derived from an EMBL/GenBank/DDBJ whole genome shotgun (WGS) entry which is preliminary data.</text>
</comment>
<proteinExistence type="predicted"/>
<dbReference type="EMBL" id="RDQH01000333">
    <property type="protein sequence ID" value="RXH94076.1"/>
    <property type="molecule type" value="Genomic_DNA"/>
</dbReference>
<name>A0A498JG15_MALDO</name>